<dbReference type="STRING" id="44941.A0A397VGJ0"/>
<evidence type="ECO:0000313" key="4">
    <source>
        <dbReference type="EMBL" id="RIB21580.1"/>
    </source>
</evidence>
<feature type="region of interest" description="Disordered" evidence="2">
    <location>
        <begin position="22"/>
        <end position="41"/>
    </location>
</feature>
<gene>
    <name evidence="4" type="ORF">C2G38_2034265</name>
</gene>
<accession>A0A397VGJ0</accession>
<keyword evidence="1" id="KW-0863">Zinc-finger</keyword>
<dbReference type="AlphaFoldDB" id="A0A397VGJ0"/>
<dbReference type="Pfam" id="PF18759">
    <property type="entry name" value="Plavaka"/>
    <property type="match status" value="1"/>
</dbReference>
<keyword evidence="1" id="KW-0862">Zinc</keyword>
<evidence type="ECO:0000256" key="1">
    <source>
        <dbReference type="PROSITE-ProRule" id="PRU00042"/>
    </source>
</evidence>
<dbReference type="PROSITE" id="PS50157">
    <property type="entry name" value="ZINC_FINGER_C2H2_2"/>
    <property type="match status" value="1"/>
</dbReference>
<proteinExistence type="predicted"/>
<feature type="compositionally biased region" description="Polar residues" evidence="2">
    <location>
        <begin position="29"/>
        <end position="40"/>
    </location>
</feature>
<dbReference type="InterPro" id="IPR013087">
    <property type="entry name" value="Znf_C2H2_type"/>
</dbReference>
<name>A0A397VGJ0_9GLOM</name>
<reference evidence="4 5" key="1">
    <citation type="submission" date="2018-06" db="EMBL/GenBank/DDBJ databases">
        <title>Comparative genomics reveals the genomic features of Rhizophagus irregularis, R. cerebriforme, R. diaphanum and Gigaspora rosea, and their symbiotic lifestyle signature.</title>
        <authorList>
            <person name="Morin E."/>
            <person name="San Clemente H."/>
            <person name="Chen E.C.H."/>
            <person name="De La Providencia I."/>
            <person name="Hainaut M."/>
            <person name="Kuo A."/>
            <person name="Kohler A."/>
            <person name="Murat C."/>
            <person name="Tang N."/>
            <person name="Roy S."/>
            <person name="Loubradou J."/>
            <person name="Henrissat B."/>
            <person name="Grigoriev I.V."/>
            <person name="Corradi N."/>
            <person name="Roux C."/>
            <person name="Martin F.M."/>
        </authorList>
    </citation>
    <scope>NUCLEOTIDE SEQUENCE [LARGE SCALE GENOMIC DNA]</scope>
    <source>
        <strain evidence="4 5">DAOM 194757</strain>
    </source>
</reference>
<dbReference type="Proteomes" id="UP000266673">
    <property type="component" value="Unassembled WGS sequence"/>
</dbReference>
<protein>
    <recommendedName>
        <fullName evidence="3">C2H2-type domain-containing protein</fullName>
    </recommendedName>
</protein>
<evidence type="ECO:0000259" key="3">
    <source>
        <dbReference type="PROSITE" id="PS50157"/>
    </source>
</evidence>
<keyword evidence="1" id="KW-0479">Metal-binding</keyword>
<dbReference type="SMART" id="SM00355">
    <property type="entry name" value="ZnF_C2H2"/>
    <property type="match status" value="1"/>
</dbReference>
<dbReference type="PROSITE" id="PS00028">
    <property type="entry name" value="ZINC_FINGER_C2H2_1"/>
    <property type="match status" value="1"/>
</dbReference>
<keyword evidence="5" id="KW-1185">Reference proteome</keyword>
<organism evidence="4 5">
    <name type="scientific">Gigaspora rosea</name>
    <dbReference type="NCBI Taxonomy" id="44941"/>
    <lineage>
        <taxon>Eukaryota</taxon>
        <taxon>Fungi</taxon>
        <taxon>Fungi incertae sedis</taxon>
        <taxon>Mucoromycota</taxon>
        <taxon>Glomeromycotina</taxon>
        <taxon>Glomeromycetes</taxon>
        <taxon>Diversisporales</taxon>
        <taxon>Gigasporaceae</taxon>
        <taxon>Gigaspora</taxon>
    </lineage>
</organism>
<evidence type="ECO:0000313" key="5">
    <source>
        <dbReference type="Proteomes" id="UP000266673"/>
    </source>
</evidence>
<dbReference type="InterPro" id="IPR041078">
    <property type="entry name" value="Plavaka"/>
</dbReference>
<feature type="domain" description="C2H2-type" evidence="3">
    <location>
        <begin position="3"/>
        <end position="33"/>
    </location>
</feature>
<dbReference type="OrthoDB" id="2429737at2759"/>
<sequence>MRWQCEHCNREFSKPNALTQHVSQKHPHLQSSPNQEVSNEQVDDDIWDLPEDYPNYDSSEYGSEYMERSASSVEHEHSFMEAELHQIDNMTQNDASQNTSNVSDIEDHKDISFATESYEIGLEDYEGASFDEAFQDLYHLRTVEWPNNAYREFMEIINKYRLSNSAGDAFITFFNKFSNLDISPLLPSTKAGKEFLDDTIVSYMMFKEVPVKTFQNVEYVFYYRSLIKTIKSLLMIDSINQSLVLQYEDKKEVRNAMDSKTKNSDKFRTAQREVFQKCLSTLLEPIVEGPELHFVVRGDIITFIPRISIIIADMVEADKFTNVYQPSCSRRPCAKCLVLRDDLNNTNLTKIIPRTPDAMKQAINSREDKDYSIHPEKMHFGK</sequence>
<comment type="caution">
    <text evidence="4">The sequence shown here is derived from an EMBL/GenBank/DDBJ whole genome shotgun (WGS) entry which is preliminary data.</text>
</comment>
<dbReference type="GO" id="GO:0008270">
    <property type="term" value="F:zinc ion binding"/>
    <property type="evidence" value="ECO:0007669"/>
    <property type="project" value="UniProtKB-KW"/>
</dbReference>
<evidence type="ECO:0000256" key="2">
    <source>
        <dbReference type="SAM" id="MobiDB-lite"/>
    </source>
</evidence>
<dbReference type="EMBL" id="QKWP01000352">
    <property type="protein sequence ID" value="RIB21580.1"/>
    <property type="molecule type" value="Genomic_DNA"/>
</dbReference>